<protein>
    <recommendedName>
        <fullName evidence="3">Peptidase U32</fullName>
    </recommendedName>
</protein>
<dbReference type="PANTHER" id="PTHR30217">
    <property type="entry name" value="PEPTIDASE U32 FAMILY"/>
    <property type="match status" value="1"/>
</dbReference>
<keyword evidence="2" id="KW-1185">Reference proteome</keyword>
<evidence type="ECO:0000313" key="2">
    <source>
        <dbReference type="Proteomes" id="UP000826725"/>
    </source>
</evidence>
<dbReference type="Proteomes" id="UP000826725">
    <property type="component" value="Chromosome"/>
</dbReference>
<dbReference type="Pfam" id="PF01136">
    <property type="entry name" value="Peptidase_U32"/>
    <property type="match status" value="1"/>
</dbReference>
<dbReference type="InterPro" id="IPR001539">
    <property type="entry name" value="Peptidase_U32"/>
</dbReference>
<dbReference type="PANTHER" id="PTHR30217:SF10">
    <property type="entry name" value="23S RRNA 5-HYDROXYCYTIDINE C2501 SYNTHASE"/>
    <property type="match status" value="1"/>
</dbReference>
<sequence>MARVELLAPAGNSENFLAAMDAGADAVYVGAPGFNARNLARELRLEEIAAMIAYCRERGKKLYIAANSLVLERELPAVINSLAFLQELEPDGLIVQDPGIVHLVSQYFPDLALHASTLMTAHNSDSVNFLAQLGFKRVVLARELTLKEIATIGERCPQMELEVFVHGAMCFSYSGLCLFSSYLGGKSGLRGRCVQPCRRSYTLASNRGSGKSGKGGYLFSMNDLAGFESLELLRKAGVVSFKIEGRLRSAHYVDHIVRAYRLVLDAGPADMERAVAEAVRLAEEAMSRKTSSGYFFSPQPAGAITPFHSGNMGTHLGRFSTIKKAGKESICRFVLKSALAAGDRVRLHMEPSGERIAFRLKKLFVAGEERKKANAGERVSLAIPEKVAGFFIKHVDVYRVDGGVTRRQGAGLDSVKAGEKLAVISAGVKGHVTAISREAWVPWGQPTQEQTRQRRSPARRSARQIPTEWWLKTDSIKSVQYQLPFSPDRLLLCFEKSLVSQAGMVKRHLGREAKKVIWALPPLVMENDLARVRKQIKLLIRSGFRSFQLGHSSQLSLFKNEKVRLFADYTLNLMNNRALFFAEEIGFDGVQLAIEMDKSSLAEAVAGYRELRKREWLGEKNVHLSLGLTVYGSPALYTSRLALTQSQAGKSVVSPRKEPFVIRKKEGFSQTFPQKPFSLLPWLGELKELGLDYVVVDVSGGRFNKKEQQELKERLAGSGRYTKLSTFNYFGKLD</sequence>
<dbReference type="InterPro" id="IPR051454">
    <property type="entry name" value="RNA/ubiquinone_mod_enzymes"/>
</dbReference>
<evidence type="ECO:0000313" key="1">
    <source>
        <dbReference type="EMBL" id="BCL60301.1"/>
    </source>
</evidence>
<proteinExistence type="predicted"/>
<evidence type="ECO:0008006" key="3">
    <source>
        <dbReference type="Google" id="ProtNLM"/>
    </source>
</evidence>
<dbReference type="KEGG" id="dbk:DGMP_09940"/>
<organism evidence="1 2">
    <name type="scientific">Desulfomarina profundi</name>
    <dbReference type="NCBI Taxonomy" id="2772557"/>
    <lineage>
        <taxon>Bacteria</taxon>
        <taxon>Pseudomonadati</taxon>
        <taxon>Thermodesulfobacteriota</taxon>
        <taxon>Desulfobulbia</taxon>
        <taxon>Desulfobulbales</taxon>
        <taxon>Desulfobulbaceae</taxon>
        <taxon>Desulfomarina</taxon>
    </lineage>
</organism>
<dbReference type="EMBL" id="AP024086">
    <property type="protein sequence ID" value="BCL60301.1"/>
    <property type="molecule type" value="Genomic_DNA"/>
</dbReference>
<dbReference type="RefSeq" id="WP_228856442.1">
    <property type="nucleotide sequence ID" value="NZ_AP024086.1"/>
</dbReference>
<name>A0A8D5FGN9_9BACT</name>
<accession>A0A8D5FGN9</accession>
<reference evidence="1" key="1">
    <citation type="submission" date="2020-09" db="EMBL/GenBank/DDBJ databases">
        <title>Desulfogranum mesoprofundum gen. nov., sp. nov., a novel mesophilic, sulfate-reducing chemolithoautotroph isolated from a deep-sea hydrothermal vent chimney in the Suiyo Seamount.</title>
        <authorList>
            <person name="Hashimoto Y."/>
            <person name="Nakagawa S."/>
        </authorList>
    </citation>
    <scope>NUCLEOTIDE SEQUENCE</scope>
    <source>
        <strain evidence="1">KT2</strain>
    </source>
</reference>
<gene>
    <name evidence="1" type="ORF">DGMP_09940</name>
</gene>
<dbReference type="AlphaFoldDB" id="A0A8D5FGN9"/>